<dbReference type="EMBL" id="QVEP01000009">
    <property type="protein sequence ID" value="RGB80726.1"/>
    <property type="molecule type" value="Genomic_DNA"/>
</dbReference>
<evidence type="ECO:0000313" key="2">
    <source>
        <dbReference type="Proteomes" id="UP000260773"/>
    </source>
</evidence>
<reference evidence="1 2" key="1">
    <citation type="submission" date="2018-08" db="EMBL/GenBank/DDBJ databases">
        <title>A genome reference for cultivated species of the human gut microbiota.</title>
        <authorList>
            <person name="Zou Y."/>
            <person name="Xue W."/>
            <person name="Luo G."/>
        </authorList>
    </citation>
    <scope>NUCLEOTIDE SEQUENCE [LARGE SCALE GENOMIC DNA]</scope>
    <source>
        <strain evidence="1 2">AF45-17</strain>
    </source>
</reference>
<dbReference type="RefSeq" id="WP_117527633.1">
    <property type="nucleotide sequence ID" value="NZ_JAQDKA010000017.1"/>
</dbReference>
<evidence type="ECO:0000313" key="1">
    <source>
        <dbReference type="EMBL" id="RGB80726.1"/>
    </source>
</evidence>
<name>A0A3E2TQ65_9FIRM</name>
<proteinExistence type="predicted"/>
<protein>
    <submittedName>
        <fullName evidence="1">Uncharacterized protein</fullName>
    </submittedName>
</protein>
<sequence length="148" mass="17843">MSFCDELRKIEWENSYSNKKEEIIHREVEGLITGIKVLSRNAARDGKRNLTGYYDQFYWDTTDYFIQPSVSETGFQRYTMLSFLKGYSQYEAMNIRQEIVKRLRRRLAEMGYRNVQLRIDEVAQRENKKFFASKTGVTLYYLWLNISW</sequence>
<gene>
    <name evidence="1" type="ORF">DW070_05410</name>
</gene>
<comment type="caution">
    <text evidence="1">The sequence shown here is derived from an EMBL/GenBank/DDBJ whole genome shotgun (WGS) entry which is preliminary data.</text>
</comment>
<organism evidence="1 2">
    <name type="scientific">Coprococcus catus</name>
    <dbReference type="NCBI Taxonomy" id="116085"/>
    <lineage>
        <taxon>Bacteria</taxon>
        <taxon>Bacillati</taxon>
        <taxon>Bacillota</taxon>
        <taxon>Clostridia</taxon>
        <taxon>Lachnospirales</taxon>
        <taxon>Lachnospiraceae</taxon>
        <taxon>Coprococcus</taxon>
    </lineage>
</organism>
<dbReference type="AlphaFoldDB" id="A0A3E2TQ65"/>
<accession>A0A3E2TQ65</accession>
<dbReference type="Proteomes" id="UP000260773">
    <property type="component" value="Unassembled WGS sequence"/>
</dbReference>